<evidence type="ECO:0000313" key="2">
    <source>
        <dbReference type="Proteomes" id="UP000324222"/>
    </source>
</evidence>
<dbReference type="EMBL" id="VSRR010066490">
    <property type="protein sequence ID" value="MPC84811.1"/>
    <property type="molecule type" value="Genomic_DNA"/>
</dbReference>
<sequence>MYFYDSTGSGKISTLLPGETLLKTPLIILVALENSHGEREREKNYFQGIFTILQPVARFLHYYLEKHS</sequence>
<protein>
    <submittedName>
        <fullName evidence="1">Uncharacterized protein</fullName>
    </submittedName>
</protein>
<keyword evidence="2" id="KW-1185">Reference proteome</keyword>
<evidence type="ECO:0000313" key="1">
    <source>
        <dbReference type="EMBL" id="MPC84811.1"/>
    </source>
</evidence>
<accession>A0A5B7IH83</accession>
<reference evidence="1 2" key="1">
    <citation type="submission" date="2019-05" db="EMBL/GenBank/DDBJ databases">
        <title>Another draft genome of Portunus trituberculatus and its Hox gene families provides insights of decapod evolution.</title>
        <authorList>
            <person name="Jeong J.-H."/>
            <person name="Song I."/>
            <person name="Kim S."/>
            <person name="Choi T."/>
            <person name="Kim D."/>
            <person name="Ryu S."/>
            <person name="Kim W."/>
        </authorList>
    </citation>
    <scope>NUCLEOTIDE SEQUENCE [LARGE SCALE GENOMIC DNA]</scope>
    <source>
        <tissue evidence="1">Muscle</tissue>
    </source>
</reference>
<dbReference type="AlphaFoldDB" id="A0A5B7IH83"/>
<comment type="caution">
    <text evidence="1">The sequence shown here is derived from an EMBL/GenBank/DDBJ whole genome shotgun (WGS) entry which is preliminary data.</text>
</comment>
<gene>
    <name evidence="1" type="ORF">E2C01_079561</name>
</gene>
<name>A0A5B7IH83_PORTR</name>
<dbReference type="Proteomes" id="UP000324222">
    <property type="component" value="Unassembled WGS sequence"/>
</dbReference>
<organism evidence="1 2">
    <name type="scientific">Portunus trituberculatus</name>
    <name type="common">Swimming crab</name>
    <name type="synonym">Neptunus trituberculatus</name>
    <dbReference type="NCBI Taxonomy" id="210409"/>
    <lineage>
        <taxon>Eukaryota</taxon>
        <taxon>Metazoa</taxon>
        <taxon>Ecdysozoa</taxon>
        <taxon>Arthropoda</taxon>
        <taxon>Crustacea</taxon>
        <taxon>Multicrustacea</taxon>
        <taxon>Malacostraca</taxon>
        <taxon>Eumalacostraca</taxon>
        <taxon>Eucarida</taxon>
        <taxon>Decapoda</taxon>
        <taxon>Pleocyemata</taxon>
        <taxon>Brachyura</taxon>
        <taxon>Eubrachyura</taxon>
        <taxon>Portunoidea</taxon>
        <taxon>Portunidae</taxon>
        <taxon>Portuninae</taxon>
        <taxon>Portunus</taxon>
    </lineage>
</organism>
<proteinExistence type="predicted"/>